<name>A0ABW0GXH5_9HYPH</name>
<organism evidence="1 2">
    <name type="scientific">Aquamicrobium segne</name>
    <dbReference type="NCBI Taxonomy" id="469547"/>
    <lineage>
        <taxon>Bacteria</taxon>
        <taxon>Pseudomonadati</taxon>
        <taxon>Pseudomonadota</taxon>
        <taxon>Alphaproteobacteria</taxon>
        <taxon>Hyphomicrobiales</taxon>
        <taxon>Phyllobacteriaceae</taxon>
        <taxon>Aquamicrobium</taxon>
    </lineage>
</organism>
<dbReference type="EMBL" id="JBHSLL010000018">
    <property type="protein sequence ID" value="MFC5385804.1"/>
    <property type="molecule type" value="Genomic_DNA"/>
</dbReference>
<accession>A0ABW0GXH5</accession>
<dbReference type="InterPro" id="IPR009560">
    <property type="entry name" value="DUF1176"/>
</dbReference>
<sequence length="355" mass="39433">MDRVPTLALALTITTAATLGGLLIYGPANAQIKNDADYIDDRSGPAQLIRSFYSAINRHEYARAWDYFGETKPVADFASFAKGYEETVFVEVETGGISEEGAAGSLYYTLPVAIRAQQQDGSEKIFAGCYTLRQISPQTQEPPFKPLHIEKGELKLTDSAFTKALPMSCGDNGVFAPNDALLEKAKAAFIASYSERCNASSSESDTTSPVDYTISYRTRDNDHQQQARLFRFLCSSGAYNQTFVFFMSDEQGLVRQVHLAEPELDIHYENDDPEKKPDAVNIIGYRSTDELTNATYDEENFSITTHAKWRGVGDAFSRGTWLFRNGAFSLVFYEVDASYDGQINPQTILDYNSAP</sequence>
<evidence type="ECO:0000313" key="1">
    <source>
        <dbReference type="EMBL" id="MFC5385804.1"/>
    </source>
</evidence>
<gene>
    <name evidence="1" type="ORF">ACFPLB_07465</name>
</gene>
<comment type="caution">
    <text evidence="1">The sequence shown here is derived from an EMBL/GenBank/DDBJ whole genome shotgun (WGS) entry which is preliminary data.</text>
</comment>
<dbReference type="Proteomes" id="UP001596016">
    <property type="component" value="Unassembled WGS sequence"/>
</dbReference>
<proteinExistence type="predicted"/>
<dbReference type="RefSeq" id="WP_378228737.1">
    <property type="nucleotide sequence ID" value="NZ_JBHSLL010000018.1"/>
</dbReference>
<keyword evidence="2" id="KW-1185">Reference proteome</keyword>
<dbReference type="Pfam" id="PF06674">
    <property type="entry name" value="DUF1176"/>
    <property type="match status" value="1"/>
</dbReference>
<protein>
    <submittedName>
        <fullName evidence="1">DUF1176 domain-containing protein</fullName>
    </submittedName>
</protein>
<reference evidence="2" key="1">
    <citation type="journal article" date="2019" name="Int. J. Syst. Evol. Microbiol.">
        <title>The Global Catalogue of Microorganisms (GCM) 10K type strain sequencing project: providing services to taxonomists for standard genome sequencing and annotation.</title>
        <authorList>
            <consortium name="The Broad Institute Genomics Platform"/>
            <consortium name="The Broad Institute Genome Sequencing Center for Infectious Disease"/>
            <person name="Wu L."/>
            <person name="Ma J."/>
        </authorList>
    </citation>
    <scope>NUCLEOTIDE SEQUENCE [LARGE SCALE GENOMIC DNA]</scope>
    <source>
        <strain evidence="2">CGMCC 4.1415</strain>
    </source>
</reference>
<evidence type="ECO:0000313" key="2">
    <source>
        <dbReference type="Proteomes" id="UP001596016"/>
    </source>
</evidence>